<dbReference type="AlphaFoldDB" id="A0A4Q4SSZ2"/>
<dbReference type="Proteomes" id="UP000293360">
    <property type="component" value="Unassembled WGS sequence"/>
</dbReference>
<dbReference type="STRING" id="155417.A0A4Q4SSZ2"/>
<accession>A0A4Q4SSZ2</accession>
<organism evidence="2 3">
    <name type="scientific">Monosporascus ibericus</name>
    <dbReference type="NCBI Taxonomy" id="155417"/>
    <lineage>
        <taxon>Eukaryota</taxon>
        <taxon>Fungi</taxon>
        <taxon>Dikarya</taxon>
        <taxon>Ascomycota</taxon>
        <taxon>Pezizomycotina</taxon>
        <taxon>Sordariomycetes</taxon>
        <taxon>Xylariomycetidae</taxon>
        <taxon>Xylariales</taxon>
        <taxon>Xylariales incertae sedis</taxon>
        <taxon>Monosporascus</taxon>
    </lineage>
</organism>
<sequence length="228" mass="26126">MDEISRLRRLLEESERQREESERQRKDAESRVLEEQRRREEAEDLAKTSQPQVLQQYLEACHSLSLAIQVVTDRSLTTQGDTTDPTGRIFPRRIIPWDDFARRQEKIWDQLLVGYPFYSRAVFPSSHQLEYVASLISPISSEIGLRHFERDTVENAVQKLVDEAYSDSSLRDSLGLQGSVTFESHTNLGNAVDAVSESFEHMSIGGDDGPPTAETFPRLRSSIRRRTS</sequence>
<feature type="region of interest" description="Disordered" evidence="1">
    <location>
        <begin position="203"/>
        <end position="228"/>
    </location>
</feature>
<protein>
    <submittedName>
        <fullName evidence="2">Uncharacterized protein</fullName>
    </submittedName>
</protein>
<keyword evidence="3" id="KW-1185">Reference proteome</keyword>
<feature type="region of interest" description="Disordered" evidence="1">
    <location>
        <begin position="1"/>
        <end position="46"/>
    </location>
</feature>
<reference evidence="2 3" key="1">
    <citation type="submission" date="2018-06" db="EMBL/GenBank/DDBJ databases">
        <title>Complete Genomes of Monosporascus.</title>
        <authorList>
            <person name="Robinson A.J."/>
            <person name="Natvig D.O."/>
        </authorList>
    </citation>
    <scope>NUCLEOTIDE SEQUENCE [LARGE SCALE GENOMIC DNA]</scope>
    <source>
        <strain evidence="2 3">CBS 110550</strain>
    </source>
</reference>
<dbReference type="OrthoDB" id="4771517at2759"/>
<name>A0A4Q4SSZ2_9PEZI</name>
<evidence type="ECO:0000313" key="3">
    <source>
        <dbReference type="Proteomes" id="UP000293360"/>
    </source>
</evidence>
<evidence type="ECO:0000256" key="1">
    <source>
        <dbReference type="SAM" id="MobiDB-lite"/>
    </source>
</evidence>
<dbReference type="EMBL" id="QJNU01001425">
    <property type="protein sequence ID" value="RYO76643.1"/>
    <property type="molecule type" value="Genomic_DNA"/>
</dbReference>
<evidence type="ECO:0000313" key="2">
    <source>
        <dbReference type="EMBL" id="RYO76643.1"/>
    </source>
</evidence>
<gene>
    <name evidence="2" type="ORF">DL764_010284</name>
</gene>
<comment type="caution">
    <text evidence="2">The sequence shown here is derived from an EMBL/GenBank/DDBJ whole genome shotgun (WGS) entry which is preliminary data.</text>
</comment>
<proteinExistence type="predicted"/>